<proteinExistence type="predicted"/>
<dbReference type="Pfam" id="PF10544">
    <property type="entry name" value="T5orf172"/>
    <property type="match status" value="1"/>
</dbReference>
<protein>
    <submittedName>
        <fullName evidence="2">T5orf172 domain-containing protein</fullName>
    </submittedName>
</protein>
<name>A0A9P9IE83_9PLEO</name>
<evidence type="ECO:0000313" key="3">
    <source>
        <dbReference type="Proteomes" id="UP000700596"/>
    </source>
</evidence>
<dbReference type="InterPro" id="IPR018306">
    <property type="entry name" value="Phage_T5_Orf172_DNA-bd"/>
</dbReference>
<organism evidence="2 3">
    <name type="scientific">Dendryphion nanum</name>
    <dbReference type="NCBI Taxonomy" id="256645"/>
    <lineage>
        <taxon>Eukaryota</taxon>
        <taxon>Fungi</taxon>
        <taxon>Dikarya</taxon>
        <taxon>Ascomycota</taxon>
        <taxon>Pezizomycotina</taxon>
        <taxon>Dothideomycetes</taxon>
        <taxon>Pleosporomycetidae</taxon>
        <taxon>Pleosporales</taxon>
        <taxon>Torulaceae</taxon>
        <taxon>Dendryphion</taxon>
    </lineage>
</organism>
<reference evidence="2" key="1">
    <citation type="journal article" date="2021" name="Nat. Commun.">
        <title>Genetic determinants of endophytism in the Arabidopsis root mycobiome.</title>
        <authorList>
            <person name="Mesny F."/>
            <person name="Miyauchi S."/>
            <person name="Thiergart T."/>
            <person name="Pickel B."/>
            <person name="Atanasova L."/>
            <person name="Karlsson M."/>
            <person name="Huettel B."/>
            <person name="Barry K.W."/>
            <person name="Haridas S."/>
            <person name="Chen C."/>
            <person name="Bauer D."/>
            <person name="Andreopoulos W."/>
            <person name="Pangilinan J."/>
            <person name="LaButti K."/>
            <person name="Riley R."/>
            <person name="Lipzen A."/>
            <person name="Clum A."/>
            <person name="Drula E."/>
            <person name="Henrissat B."/>
            <person name="Kohler A."/>
            <person name="Grigoriev I.V."/>
            <person name="Martin F.M."/>
            <person name="Hacquard S."/>
        </authorList>
    </citation>
    <scope>NUCLEOTIDE SEQUENCE</scope>
    <source>
        <strain evidence="2">MPI-CAGE-CH-0243</strain>
    </source>
</reference>
<dbReference type="SMART" id="SM00974">
    <property type="entry name" value="T5orf172"/>
    <property type="match status" value="1"/>
</dbReference>
<dbReference type="PANTHER" id="PTHR28094">
    <property type="entry name" value="MEIOTICALLY UP-REGULATED GENE 113 PROTEIN"/>
    <property type="match status" value="1"/>
</dbReference>
<evidence type="ECO:0000313" key="2">
    <source>
        <dbReference type="EMBL" id="KAH7117541.1"/>
    </source>
</evidence>
<dbReference type="InterPro" id="IPR053006">
    <property type="entry name" value="Meiosis_regulatory"/>
</dbReference>
<dbReference type="AlphaFoldDB" id="A0A9P9IE83"/>
<evidence type="ECO:0000259" key="1">
    <source>
        <dbReference type="SMART" id="SM00974"/>
    </source>
</evidence>
<dbReference type="EMBL" id="JAGMWT010000013">
    <property type="protein sequence ID" value="KAH7117541.1"/>
    <property type="molecule type" value="Genomic_DNA"/>
</dbReference>
<dbReference type="PANTHER" id="PTHR28094:SF1">
    <property type="entry name" value="MEIOTICALLY UP-REGULATED GENE 113 PROTEIN"/>
    <property type="match status" value="1"/>
</dbReference>
<feature type="domain" description="Bacteriophage T5 Orf172 DNA-binding" evidence="1">
    <location>
        <begin position="587"/>
        <end position="678"/>
    </location>
</feature>
<comment type="caution">
    <text evidence="2">The sequence shown here is derived from an EMBL/GenBank/DDBJ whole genome shotgun (WGS) entry which is preliminary data.</text>
</comment>
<keyword evidence="3" id="KW-1185">Reference proteome</keyword>
<accession>A0A9P9IE83</accession>
<dbReference type="Proteomes" id="UP000700596">
    <property type="component" value="Unassembled WGS sequence"/>
</dbReference>
<sequence length="721" mass="81832">MWKGTCFVPSLEKLSDQEFEARVKAAANRKTARAANKATTWATATVVHKSEFTIDSWGHANNPPKNEAKDPGFTLLKLDPWYRGMAPLYNNILKFNMLLTLSNAHVLVEHDPAPAALHPSAIFDECFSSNTGRFYQALPAYWVAMEAENSPSVASCCSRPRIHLMTKRDLVAKVRPTRESWCPRTLSLIWHDLLPRMFSNTGGPQRAAASRKNGFRSLASVTSLSQSEGSNEELQAKILIGAHNDGELSDVATLVARNVLSASSMKDDDQTDAEALDIATLRIQMKLDDWRCGGCKLNGEPCQRPISEKRQVKICSQLDQMLTLLQSSQNLDDELEALIMLVHCQSHDHGYAKEDRLELWANLFPQGSASCTVIIEKQIKKALRRVEQRCIGTNQKKERCRRSIGGQRVKNCRKTIDEILQPDIYEDAELLEGYLRVLEANMYCPSHIDKPEYKKVSTWKSSITGILEKSKTQLVRDVTLLISPVEDEAENINSEDVSESTGITEATVWPNGQLPTPRNTRSLSPEFRKSPSKFWPSALDASPFQRLPRLDDVPNLRQCYDLVKKVVTRNLAKTHNIEGYVYLYEVEGNEGFVKIGYTKALDKRHKDWSFDCNREIKVLYPLSKDGLEKVPNAARVEALCHSELDYCRIRVDCGACLKEHIEWFEISPEKCIQVIKKWSQWMRKDPFEKVMTDKGMLLKKEENEKTKDMDKFMKSVAMLAE</sequence>
<dbReference type="OrthoDB" id="3511049at2759"/>
<gene>
    <name evidence="2" type="ORF">B0J11DRAFT_509256</name>
</gene>